<dbReference type="GeneID" id="43599787"/>
<name>A0A370TI30_9HELO</name>
<gene>
    <name evidence="1" type="ORF">BP5553_06938</name>
</gene>
<dbReference type="EMBL" id="NPIC01000006">
    <property type="protein sequence ID" value="RDL35007.1"/>
    <property type="molecule type" value="Genomic_DNA"/>
</dbReference>
<evidence type="ECO:0000313" key="2">
    <source>
        <dbReference type="Proteomes" id="UP000254866"/>
    </source>
</evidence>
<comment type="caution">
    <text evidence="1">The sequence shown here is derived from an EMBL/GenBank/DDBJ whole genome shotgun (WGS) entry which is preliminary data.</text>
</comment>
<keyword evidence="2" id="KW-1185">Reference proteome</keyword>
<dbReference type="Proteomes" id="UP000254866">
    <property type="component" value="Unassembled WGS sequence"/>
</dbReference>
<dbReference type="AlphaFoldDB" id="A0A370TI30"/>
<organism evidence="1 2">
    <name type="scientific">Venustampulla echinocandica</name>
    <dbReference type="NCBI Taxonomy" id="2656787"/>
    <lineage>
        <taxon>Eukaryota</taxon>
        <taxon>Fungi</taxon>
        <taxon>Dikarya</taxon>
        <taxon>Ascomycota</taxon>
        <taxon>Pezizomycotina</taxon>
        <taxon>Leotiomycetes</taxon>
        <taxon>Helotiales</taxon>
        <taxon>Pleuroascaceae</taxon>
        <taxon>Venustampulla</taxon>
    </lineage>
</organism>
<evidence type="ECO:0000313" key="1">
    <source>
        <dbReference type="EMBL" id="RDL35007.1"/>
    </source>
</evidence>
<dbReference type="RefSeq" id="XP_031867830.1">
    <property type="nucleotide sequence ID" value="XM_032015561.1"/>
</dbReference>
<proteinExistence type="predicted"/>
<accession>A0A370TI30</accession>
<sequence length="205" mass="24547">MSYEERLTCLQCNLEGFRCTFTSEQSPTRYSWNFGPKYFRNADSRPRICCGRCRRINEPFCIQVKDQVLETGWALWKGKKHEAWRSPGVQDHIVHAKVLELLKNAKEKTKFMLPMPRAEMMTYRKGMRKPFGNQVKDTVGVPKGMTLEEWESRTDTLREWDRRRAFLDRTFPGWKSERVFWEFFEPRVSGDVITSMMKDKRWSKR</sequence>
<reference evidence="1 2" key="1">
    <citation type="journal article" date="2018" name="IMA Fungus">
        <title>IMA Genome-F 9: Draft genome sequence of Annulohypoxylon stygium, Aspergillus mulundensis, Berkeleyomyces basicola (syn. Thielaviopsis basicola), Ceratocystis smalleyi, two Cercospora beticola strains, Coleophoma cylindrospora, Fusarium fracticaudum, Phialophora cf. hyalina, and Morchella septimelata.</title>
        <authorList>
            <person name="Wingfield B.D."/>
            <person name="Bills G.F."/>
            <person name="Dong Y."/>
            <person name="Huang W."/>
            <person name="Nel W.J."/>
            <person name="Swalarsk-Parry B.S."/>
            <person name="Vaghefi N."/>
            <person name="Wilken P.M."/>
            <person name="An Z."/>
            <person name="de Beer Z.W."/>
            <person name="De Vos L."/>
            <person name="Chen L."/>
            <person name="Duong T.A."/>
            <person name="Gao Y."/>
            <person name="Hammerbacher A."/>
            <person name="Kikkert J.R."/>
            <person name="Li Y."/>
            <person name="Li H."/>
            <person name="Li K."/>
            <person name="Li Q."/>
            <person name="Liu X."/>
            <person name="Ma X."/>
            <person name="Naidoo K."/>
            <person name="Pethybridge S.J."/>
            <person name="Sun J."/>
            <person name="Steenkamp E.T."/>
            <person name="van der Nest M.A."/>
            <person name="van Wyk S."/>
            <person name="Wingfield M.J."/>
            <person name="Xiong C."/>
            <person name="Yue Q."/>
            <person name="Zhang X."/>
        </authorList>
    </citation>
    <scope>NUCLEOTIDE SEQUENCE [LARGE SCALE GENOMIC DNA]</scope>
    <source>
        <strain evidence="1 2">BP 5553</strain>
    </source>
</reference>
<protein>
    <submittedName>
        <fullName evidence="1">Uncharacterized protein</fullName>
    </submittedName>
</protein>